<evidence type="ECO:0000313" key="1">
    <source>
        <dbReference type="EMBL" id="KKL96345.1"/>
    </source>
</evidence>
<protein>
    <recommendedName>
        <fullName evidence="2">Transposase</fullName>
    </recommendedName>
</protein>
<accession>A0A0F9IRJ4</accession>
<name>A0A0F9IRJ4_9ZZZZ</name>
<reference evidence="1" key="1">
    <citation type="journal article" date="2015" name="Nature">
        <title>Complex archaea that bridge the gap between prokaryotes and eukaryotes.</title>
        <authorList>
            <person name="Spang A."/>
            <person name="Saw J.H."/>
            <person name="Jorgensen S.L."/>
            <person name="Zaremba-Niedzwiedzka K."/>
            <person name="Martijn J."/>
            <person name="Lind A.E."/>
            <person name="van Eijk R."/>
            <person name="Schleper C."/>
            <person name="Guy L."/>
            <person name="Ettema T.J."/>
        </authorList>
    </citation>
    <scope>NUCLEOTIDE SEQUENCE</scope>
</reference>
<dbReference type="EMBL" id="LAZR01018457">
    <property type="protein sequence ID" value="KKL96345.1"/>
    <property type="molecule type" value="Genomic_DNA"/>
</dbReference>
<sequence length="270" mass="32169">MKFRSILWREFVFDRCTVKLLSSKYKRSVHWIRKELRAYESPPPVIAPRVMVAVMDATFFGRTSGYLVVRDPHRKENVYWVEIENETILEYQCARDTLESLGFALQAVVADGKPGIKGVCEGLPFQMCHFHQQQIMTKYLTKRPRLIAGRELRQLAFMLGDICEDCFIRKLGQWHEKWREFLNERTVNPETNRRPFTHKRLRSAYRSLKTNLPYLFTYKRYPELDIPTTTNSLDGYFSHLKELVTLHRGLKRDLKRRLIETKLQNRPPRM</sequence>
<dbReference type="AlphaFoldDB" id="A0A0F9IRJ4"/>
<organism evidence="1">
    <name type="scientific">marine sediment metagenome</name>
    <dbReference type="NCBI Taxonomy" id="412755"/>
    <lineage>
        <taxon>unclassified sequences</taxon>
        <taxon>metagenomes</taxon>
        <taxon>ecological metagenomes</taxon>
    </lineage>
</organism>
<evidence type="ECO:0008006" key="2">
    <source>
        <dbReference type="Google" id="ProtNLM"/>
    </source>
</evidence>
<gene>
    <name evidence="1" type="ORF">LCGC14_1845420</name>
</gene>
<proteinExistence type="predicted"/>
<comment type="caution">
    <text evidence="1">The sequence shown here is derived from an EMBL/GenBank/DDBJ whole genome shotgun (WGS) entry which is preliminary data.</text>
</comment>